<keyword evidence="1" id="KW-0812">Transmembrane</keyword>
<keyword evidence="1" id="KW-1133">Transmembrane helix</keyword>
<evidence type="ECO:0000256" key="1">
    <source>
        <dbReference type="SAM" id="Phobius"/>
    </source>
</evidence>
<evidence type="ECO:0000313" key="2">
    <source>
        <dbReference type="EMBL" id="PJA15616.1"/>
    </source>
</evidence>
<dbReference type="AlphaFoldDB" id="A0A2M7W311"/>
<protein>
    <recommendedName>
        <fullName evidence="4">DUF4239 domain-containing protein</fullName>
    </recommendedName>
</protein>
<keyword evidence="1" id="KW-0472">Membrane</keyword>
<evidence type="ECO:0008006" key="4">
    <source>
        <dbReference type="Google" id="ProtNLM"/>
    </source>
</evidence>
<feature type="transmembrane region" description="Helical" evidence="1">
    <location>
        <begin position="202"/>
        <end position="223"/>
    </location>
</feature>
<dbReference type="InterPro" id="IPR025333">
    <property type="entry name" value="DUF4239"/>
</dbReference>
<accession>A0A2M7W311</accession>
<organism evidence="2 3">
    <name type="scientific">Candidatus Dojkabacteria bacterium CG_4_10_14_0_2_um_filter_Dojkabacteria_WS6_41_15</name>
    <dbReference type="NCBI Taxonomy" id="2014249"/>
    <lineage>
        <taxon>Bacteria</taxon>
        <taxon>Candidatus Dojkabacteria</taxon>
    </lineage>
</organism>
<proteinExistence type="predicted"/>
<sequence>MNNKIIIKSLVFSLSIVFIGVALHYVYGATLLRDENSAGWMLGVLGTIYALIGAFMLVSVWEQFNSLGGAISEEAQKITSIWNFTDYFNDDIASAKMQKVLSTYIDTVTVNEANVLAKNIRVVHPSQGLVAIMKVIDSIEFDDKRDESAFKAIIAAYEELSRVRSSRIQLSIERIPKLLRLLFLLMSFLMILFGLSHMFNSIALYISGVFGLSLIISLAYLIIDDLDNPFKGMWNADFEALDHAKMYINAVVHTK</sequence>
<comment type="caution">
    <text evidence="2">The sequence shown here is derived from an EMBL/GenBank/DDBJ whole genome shotgun (WGS) entry which is preliminary data.</text>
</comment>
<dbReference type="Proteomes" id="UP000228952">
    <property type="component" value="Unassembled WGS sequence"/>
</dbReference>
<evidence type="ECO:0000313" key="3">
    <source>
        <dbReference type="Proteomes" id="UP000228952"/>
    </source>
</evidence>
<dbReference type="Pfam" id="PF14023">
    <property type="entry name" value="Bestrophin-like"/>
    <property type="match status" value="1"/>
</dbReference>
<gene>
    <name evidence="2" type="ORF">COX64_00530</name>
</gene>
<reference evidence="3" key="1">
    <citation type="submission" date="2017-09" db="EMBL/GenBank/DDBJ databases">
        <title>Depth-based differentiation of microbial function through sediment-hosted aquifers and enrichment of novel symbionts in the deep terrestrial subsurface.</title>
        <authorList>
            <person name="Probst A.J."/>
            <person name="Ladd B."/>
            <person name="Jarett J.K."/>
            <person name="Geller-Mcgrath D.E."/>
            <person name="Sieber C.M.K."/>
            <person name="Emerson J.B."/>
            <person name="Anantharaman K."/>
            <person name="Thomas B.C."/>
            <person name="Malmstrom R."/>
            <person name="Stieglmeier M."/>
            <person name="Klingl A."/>
            <person name="Woyke T."/>
            <person name="Ryan C.M."/>
            <person name="Banfield J.F."/>
        </authorList>
    </citation>
    <scope>NUCLEOTIDE SEQUENCE [LARGE SCALE GENOMIC DNA]</scope>
</reference>
<name>A0A2M7W311_9BACT</name>
<feature type="transmembrane region" description="Helical" evidence="1">
    <location>
        <begin position="38"/>
        <end position="61"/>
    </location>
</feature>
<dbReference type="EMBL" id="PFQB01000011">
    <property type="protein sequence ID" value="PJA15616.1"/>
    <property type="molecule type" value="Genomic_DNA"/>
</dbReference>
<feature type="transmembrane region" description="Helical" evidence="1">
    <location>
        <begin position="178"/>
        <end position="196"/>
    </location>
</feature>